<name>Q47KH2_THEFY</name>
<dbReference type="AlphaFoldDB" id="Q47KH2"/>
<evidence type="ECO:0000256" key="1">
    <source>
        <dbReference type="SAM" id="MobiDB-lite"/>
    </source>
</evidence>
<dbReference type="Gene3D" id="3.30.70.270">
    <property type="match status" value="1"/>
</dbReference>
<evidence type="ECO:0000313" key="2">
    <source>
        <dbReference type="EMBL" id="AAZ57050.1"/>
    </source>
</evidence>
<proteinExistence type="predicted"/>
<evidence type="ECO:0008006" key="3">
    <source>
        <dbReference type="Google" id="ProtNLM"/>
    </source>
</evidence>
<dbReference type="HOGENOM" id="CLU_046979_3_0_11"/>
<dbReference type="STRING" id="269800.Tfu_3017"/>
<feature type="compositionally biased region" description="Polar residues" evidence="1">
    <location>
        <begin position="321"/>
        <end position="330"/>
    </location>
</feature>
<dbReference type="EMBL" id="CP000088">
    <property type="protein sequence ID" value="AAZ57050.1"/>
    <property type="molecule type" value="Genomic_DNA"/>
</dbReference>
<accession>Q47KH2</accession>
<organism evidence="2">
    <name type="scientific">Thermobifida fusca (strain YX)</name>
    <dbReference type="NCBI Taxonomy" id="269800"/>
    <lineage>
        <taxon>Bacteria</taxon>
        <taxon>Bacillati</taxon>
        <taxon>Actinomycetota</taxon>
        <taxon>Actinomycetes</taxon>
        <taxon>Streptosporangiales</taxon>
        <taxon>Nocardiopsidaceae</taxon>
        <taxon>Thermobifida</taxon>
    </lineage>
</organism>
<reference evidence="2" key="1">
    <citation type="submission" date="2005-07" db="EMBL/GenBank/DDBJ databases">
        <title>Complete sequence of Thermobifida fusca YX.</title>
        <authorList>
            <consortium name="US DOE Joint Genome Institute"/>
            <person name="Copeland A."/>
            <person name="Lucas S."/>
            <person name="Lapidus A."/>
            <person name="Barry K."/>
            <person name="Detter J.C."/>
            <person name="Glavina T."/>
            <person name="Hammon N."/>
            <person name="Israni S."/>
            <person name="Pitluck S."/>
            <person name="Di Bartolo G."/>
            <person name="Chain P."/>
            <person name="Schmutz J."/>
            <person name="Larimer F."/>
            <person name="Land M."/>
            <person name="Lykidis A."/>
            <person name="Richardson P."/>
        </authorList>
    </citation>
    <scope>NUCLEOTIDE SEQUENCE</scope>
    <source>
        <strain evidence="2">YX</strain>
    </source>
</reference>
<dbReference type="InterPro" id="IPR043128">
    <property type="entry name" value="Rev_trsase/Diguanyl_cyclase"/>
</dbReference>
<protein>
    <recommendedName>
        <fullName evidence="3">Transcriptional regulator</fullName>
    </recommendedName>
</protein>
<dbReference type="KEGG" id="tfu:Tfu_3017"/>
<feature type="region of interest" description="Disordered" evidence="1">
    <location>
        <begin position="319"/>
        <end position="355"/>
    </location>
</feature>
<dbReference type="eggNOG" id="COG4565">
    <property type="taxonomic scope" value="Bacteria"/>
</dbReference>
<gene>
    <name evidence="2" type="ordered locus">Tfu_3017</name>
</gene>
<sequence length="441" mass="48621">MSAQRTGDLTIGVIGPHEVVERVMLMGPGSTGPLNARLIAAAYRDEQEAAEKVLRLGSAIDAYLFASPVPYEFARKAGVLTMPATYVPLNGASLHEALLRATLDERFDPTRASLDVLSRADVVEAYSEVDLPVDGLHVHEELAGTAALTAFHEGLWRRKITKMAITCVRGVAERLDAIGVPNLRLRPTTAGVRSALQTAGLLGAHHRLEEAQLGVVIVDVPTLRDSSRRSTPRYWREELRLSLYRLLTQEAHRMNATAHQIDDHTFMITATRGSLVAATEGFRKPPFVERAKAELGITIEVGIGMGRTTQDAETHARAALTRSQATTRQSFAVDREGRSLVPAQRAPQRQQSEPLRTKGRETLARLAEKIAEENAPLVVDAETAGRMLGVTPRTARRLLRTLVEEGLAWPLPPNRTLQPGRPRQLYRLIVEKLDRDRADNR</sequence>